<dbReference type="EC" id="2.5.1.78" evidence="3 7"/>
<comment type="function">
    <text evidence="7">Catalyzes the formation of 6,7-dimethyl-8-ribityllumazine by condensation of 5-amino-6-(D-ribitylamino)uracil with 3,4-dihydroxy-2-butanone 4-phosphate. This is the penultimate step in the biosynthesis of riboflavin.</text>
</comment>
<feature type="binding site" evidence="7">
    <location>
        <begin position="57"/>
        <end position="59"/>
    </location>
    <ligand>
        <name>5-amino-6-(D-ribitylamino)uracil</name>
        <dbReference type="ChEBI" id="CHEBI:15934"/>
    </ligand>
</feature>
<evidence type="ECO:0000256" key="4">
    <source>
        <dbReference type="ARBA" id="ARBA00022619"/>
    </source>
</evidence>
<sequence length="162" mass="17968">MKVIEGKMITQKSKIAIIIPRFNNFINQHLLTGSIDILTRIGEVSNKNITIIKVPGAYEIPVIANIISQKQYYHGIIALGTIIKGETIHFENISNEVSSKLSDISIKNNIPITLGILMINNIEQAIHRSGTKLGNKGSEAALAILEMINVIKQLKNESYYTK</sequence>
<accession>A0A4D6YLL5</accession>
<evidence type="ECO:0000313" key="8">
    <source>
        <dbReference type="EMBL" id="QCI26548.1"/>
    </source>
</evidence>
<dbReference type="GO" id="GO:0009231">
    <property type="term" value="P:riboflavin biosynthetic process"/>
    <property type="evidence" value="ECO:0007669"/>
    <property type="project" value="UniProtKB-UniRule"/>
</dbReference>
<keyword evidence="9" id="KW-1185">Reference proteome</keyword>
<dbReference type="InterPro" id="IPR036467">
    <property type="entry name" value="LS/RS_sf"/>
</dbReference>
<evidence type="ECO:0000256" key="3">
    <source>
        <dbReference type="ARBA" id="ARBA00012664"/>
    </source>
</evidence>
<comment type="catalytic activity">
    <reaction evidence="6 7">
        <text>(2S)-2-hydroxy-3-oxobutyl phosphate + 5-amino-6-(D-ribitylamino)uracil = 6,7-dimethyl-8-(1-D-ribityl)lumazine + phosphate + 2 H2O + H(+)</text>
        <dbReference type="Rhea" id="RHEA:26152"/>
        <dbReference type="ChEBI" id="CHEBI:15377"/>
        <dbReference type="ChEBI" id="CHEBI:15378"/>
        <dbReference type="ChEBI" id="CHEBI:15934"/>
        <dbReference type="ChEBI" id="CHEBI:43474"/>
        <dbReference type="ChEBI" id="CHEBI:58201"/>
        <dbReference type="ChEBI" id="CHEBI:58830"/>
        <dbReference type="EC" id="2.5.1.78"/>
    </reaction>
</comment>
<gene>
    <name evidence="7" type="primary">ribH</name>
    <name evidence="8" type="ORF">D9V79_01390</name>
</gene>
<dbReference type="InterPro" id="IPR034964">
    <property type="entry name" value="LS"/>
</dbReference>
<dbReference type="GO" id="GO:0000906">
    <property type="term" value="F:6,7-dimethyl-8-ribityllumazine synthase activity"/>
    <property type="evidence" value="ECO:0007669"/>
    <property type="project" value="UniProtKB-UniRule"/>
</dbReference>
<dbReference type="InterPro" id="IPR002180">
    <property type="entry name" value="LS/RS"/>
</dbReference>
<dbReference type="CDD" id="cd09209">
    <property type="entry name" value="Lumazine_synthase-I"/>
    <property type="match status" value="1"/>
</dbReference>
<dbReference type="GO" id="GO:0009349">
    <property type="term" value="C:riboflavin synthase complex"/>
    <property type="evidence" value="ECO:0007669"/>
    <property type="project" value="UniProtKB-UniRule"/>
</dbReference>
<dbReference type="PANTHER" id="PTHR21058:SF0">
    <property type="entry name" value="6,7-DIMETHYL-8-RIBITYLLUMAZINE SYNTHASE"/>
    <property type="match status" value="1"/>
</dbReference>
<dbReference type="UniPathway" id="UPA00275">
    <property type="reaction ID" value="UER00404"/>
</dbReference>
<organism evidence="8 9">
    <name type="scientific">Buchnera aphidicola</name>
    <name type="common">Stegophylla sp.</name>
    <dbReference type="NCBI Taxonomy" id="2315800"/>
    <lineage>
        <taxon>Bacteria</taxon>
        <taxon>Pseudomonadati</taxon>
        <taxon>Pseudomonadota</taxon>
        <taxon>Gammaproteobacteria</taxon>
        <taxon>Enterobacterales</taxon>
        <taxon>Erwiniaceae</taxon>
        <taxon>Buchnera</taxon>
    </lineage>
</organism>
<keyword evidence="5 7" id="KW-0808">Transferase</keyword>
<dbReference type="EMBL" id="CP032998">
    <property type="protein sequence ID" value="QCI26548.1"/>
    <property type="molecule type" value="Genomic_DNA"/>
</dbReference>
<dbReference type="Gene3D" id="3.40.50.960">
    <property type="entry name" value="Lumazine/riboflavin synthase"/>
    <property type="match status" value="1"/>
</dbReference>
<dbReference type="Pfam" id="PF00885">
    <property type="entry name" value="DMRL_synthase"/>
    <property type="match status" value="1"/>
</dbReference>
<feature type="binding site" evidence="7">
    <location>
        <position position="114"/>
    </location>
    <ligand>
        <name>5-amino-6-(D-ribitylamino)uracil</name>
        <dbReference type="ChEBI" id="CHEBI:15934"/>
    </ligand>
</feature>
<feature type="active site" description="Proton donor" evidence="7">
    <location>
        <position position="89"/>
    </location>
</feature>
<dbReference type="NCBIfam" id="NF000812">
    <property type="entry name" value="PRK00061.1-4"/>
    <property type="match status" value="1"/>
</dbReference>
<dbReference type="OrthoDB" id="9809709at2"/>
<evidence type="ECO:0000256" key="2">
    <source>
        <dbReference type="ARBA" id="ARBA00007424"/>
    </source>
</evidence>
<dbReference type="NCBIfam" id="TIGR00114">
    <property type="entry name" value="lumazine-synth"/>
    <property type="match status" value="1"/>
</dbReference>
<feature type="binding site" evidence="7">
    <location>
        <begin position="86"/>
        <end position="87"/>
    </location>
    <ligand>
        <name>(2S)-2-hydroxy-3-oxobutyl phosphate</name>
        <dbReference type="ChEBI" id="CHEBI:58830"/>
    </ligand>
</feature>
<dbReference type="Proteomes" id="UP000298636">
    <property type="component" value="Chromosome"/>
</dbReference>
<dbReference type="AlphaFoldDB" id="A0A4D6YLL5"/>
<reference evidence="8 9" key="1">
    <citation type="submission" date="2018-10" db="EMBL/GenBank/DDBJ databases">
        <title>Comparative functional genomics of the obligate endosymbiont Buchnera aphidicola.</title>
        <authorList>
            <person name="Chong R.A."/>
        </authorList>
    </citation>
    <scope>NUCLEOTIDE SEQUENCE [LARGE SCALE GENOMIC DNA]</scope>
    <source>
        <strain evidence="8 9">Ssp</strain>
    </source>
</reference>
<dbReference type="HAMAP" id="MF_00178">
    <property type="entry name" value="Lumazine_synth"/>
    <property type="match status" value="1"/>
</dbReference>
<dbReference type="RefSeq" id="WP_158352178.1">
    <property type="nucleotide sequence ID" value="NZ_CP032998.1"/>
</dbReference>
<feature type="binding site" evidence="7">
    <location>
        <position position="22"/>
    </location>
    <ligand>
        <name>5-amino-6-(D-ribitylamino)uracil</name>
        <dbReference type="ChEBI" id="CHEBI:15934"/>
    </ligand>
</feature>
<evidence type="ECO:0000256" key="7">
    <source>
        <dbReference type="HAMAP-Rule" id="MF_00178"/>
    </source>
</evidence>
<evidence type="ECO:0000313" key="9">
    <source>
        <dbReference type="Proteomes" id="UP000298636"/>
    </source>
</evidence>
<dbReference type="PANTHER" id="PTHR21058">
    <property type="entry name" value="6,7-DIMETHYL-8-RIBITYLLUMAZINE SYNTHASE DMRL SYNTHASE LUMAZINE SYNTHASE"/>
    <property type="match status" value="1"/>
</dbReference>
<feature type="binding site" evidence="7">
    <location>
        <position position="128"/>
    </location>
    <ligand>
        <name>(2S)-2-hydroxy-3-oxobutyl phosphate</name>
        <dbReference type="ChEBI" id="CHEBI:58830"/>
    </ligand>
</feature>
<comment type="subunit">
    <text evidence="7">Forms an icosahedral capsid composed of 60 subunits, arranged as a dodecamer of pentamers.</text>
</comment>
<dbReference type="GO" id="GO:0005829">
    <property type="term" value="C:cytosol"/>
    <property type="evidence" value="ECO:0007669"/>
    <property type="project" value="TreeGrafter"/>
</dbReference>
<protein>
    <recommendedName>
        <fullName evidence="3 7">6,7-dimethyl-8-ribityllumazine synthase</fullName>
        <shortName evidence="7">DMRL synthase</shortName>
        <shortName evidence="7">LS</shortName>
        <shortName evidence="7">Lumazine synthase</shortName>
        <ecNumber evidence="3 7">2.5.1.78</ecNumber>
    </recommendedName>
</protein>
<comment type="pathway">
    <text evidence="1 7">Cofactor biosynthesis; riboflavin biosynthesis; riboflavin from 2-hydroxy-3-oxobutyl phosphate and 5-amino-6-(D-ribitylamino)uracil: step 1/2.</text>
</comment>
<feature type="binding site" evidence="7">
    <location>
        <begin position="81"/>
        <end position="83"/>
    </location>
    <ligand>
        <name>5-amino-6-(D-ribitylamino)uracil</name>
        <dbReference type="ChEBI" id="CHEBI:15934"/>
    </ligand>
</feature>
<proteinExistence type="inferred from homology"/>
<dbReference type="SUPFAM" id="SSF52121">
    <property type="entry name" value="Lumazine synthase"/>
    <property type="match status" value="1"/>
</dbReference>
<name>A0A4D6YLL5_9GAMM</name>
<comment type="similarity">
    <text evidence="2 7">Belongs to the DMRL synthase family.</text>
</comment>
<keyword evidence="4 7" id="KW-0686">Riboflavin biosynthesis</keyword>
<evidence type="ECO:0000256" key="6">
    <source>
        <dbReference type="ARBA" id="ARBA00048785"/>
    </source>
</evidence>
<evidence type="ECO:0000256" key="5">
    <source>
        <dbReference type="ARBA" id="ARBA00022679"/>
    </source>
</evidence>
<evidence type="ECO:0000256" key="1">
    <source>
        <dbReference type="ARBA" id="ARBA00004917"/>
    </source>
</evidence>